<dbReference type="GO" id="GO:0050482">
    <property type="term" value="P:arachidonate secretion"/>
    <property type="evidence" value="ECO:0007669"/>
    <property type="project" value="InterPro"/>
</dbReference>
<evidence type="ECO:0000256" key="3">
    <source>
        <dbReference type="ARBA" id="ARBA00004613"/>
    </source>
</evidence>
<dbReference type="InterPro" id="IPR033113">
    <property type="entry name" value="PLA2_histidine"/>
</dbReference>
<evidence type="ECO:0000313" key="16">
    <source>
        <dbReference type="Proteomes" id="UP000501690"/>
    </source>
</evidence>
<dbReference type="GO" id="GO:0005576">
    <property type="term" value="C:extracellular region"/>
    <property type="evidence" value="ECO:0007669"/>
    <property type="project" value="UniProtKB-SubCell"/>
</dbReference>
<keyword evidence="7" id="KW-0479">Metal-binding</keyword>
<evidence type="ECO:0000256" key="9">
    <source>
        <dbReference type="ARBA" id="ARBA00022801"/>
    </source>
</evidence>
<dbReference type="AlphaFoldDB" id="A0A4D6L558"/>
<reference evidence="15 16" key="1">
    <citation type="submission" date="2019-04" db="EMBL/GenBank/DDBJ databases">
        <title>An improved genome assembly and genetic linkage map for asparagus bean, Vigna unguiculata ssp. sesquipedialis.</title>
        <authorList>
            <person name="Xia Q."/>
            <person name="Zhang R."/>
            <person name="Dong Y."/>
        </authorList>
    </citation>
    <scope>NUCLEOTIDE SEQUENCE [LARGE SCALE GENOMIC DNA]</scope>
    <source>
        <tissue evidence="15">Leaf</tissue>
    </source>
</reference>
<dbReference type="GO" id="GO:0046872">
    <property type="term" value="F:metal ion binding"/>
    <property type="evidence" value="ECO:0007669"/>
    <property type="project" value="UniProtKB-KW"/>
</dbReference>
<dbReference type="GO" id="GO:0006644">
    <property type="term" value="P:phospholipid metabolic process"/>
    <property type="evidence" value="ECO:0007669"/>
    <property type="project" value="InterPro"/>
</dbReference>
<evidence type="ECO:0000256" key="13">
    <source>
        <dbReference type="ARBA" id="ARBA00023157"/>
    </source>
</evidence>
<evidence type="ECO:0000256" key="12">
    <source>
        <dbReference type="ARBA" id="ARBA00023098"/>
    </source>
</evidence>
<keyword evidence="13" id="KW-1015">Disulfide bond</keyword>
<dbReference type="EMBL" id="CP039346">
    <property type="protein sequence ID" value="QCD83610.1"/>
    <property type="molecule type" value="Genomic_DNA"/>
</dbReference>
<gene>
    <name evidence="15" type="ORF">DEO72_LG2g3956</name>
</gene>
<dbReference type="GO" id="GO:0004623">
    <property type="term" value="F:phospholipase A2 activity"/>
    <property type="evidence" value="ECO:0007669"/>
    <property type="project" value="UniProtKB-EC"/>
</dbReference>
<evidence type="ECO:0000313" key="15">
    <source>
        <dbReference type="EMBL" id="QCD83610.1"/>
    </source>
</evidence>
<dbReference type="GO" id="GO:0012505">
    <property type="term" value="C:endomembrane system"/>
    <property type="evidence" value="ECO:0007669"/>
    <property type="project" value="UniProtKB-ARBA"/>
</dbReference>
<evidence type="ECO:0000256" key="1">
    <source>
        <dbReference type="ARBA" id="ARBA00001604"/>
    </source>
</evidence>
<feature type="signal peptide" evidence="14">
    <location>
        <begin position="1"/>
        <end position="24"/>
    </location>
</feature>
<dbReference type="PROSITE" id="PS00118">
    <property type="entry name" value="PA2_HIS"/>
    <property type="match status" value="1"/>
</dbReference>
<evidence type="ECO:0000256" key="11">
    <source>
        <dbReference type="ARBA" id="ARBA00022963"/>
    </source>
</evidence>
<keyword evidence="16" id="KW-1185">Reference proteome</keyword>
<accession>A0A4D6L558</accession>
<keyword evidence="10" id="KW-0106">Calcium</keyword>
<comment type="catalytic activity">
    <reaction evidence="1">
        <text>a 1,2-diacyl-sn-glycero-3-phosphocholine + H2O = a 1-acyl-sn-glycero-3-phosphocholine + a fatty acid + H(+)</text>
        <dbReference type="Rhea" id="RHEA:15801"/>
        <dbReference type="ChEBI" id="CHEBI:15377"/>
        <dbReference type="ChEBI" id="CHEBI:15378"/>
        <dbReference type="ChEBI" id="CHEBI:28868"/>
        <dbReference type="ChEBI" id="CHEBI:57643"/>
        <dbReference type="ChEBI" id="CHEBI:58168"/>
        <dbReference type="EC" id="3.1.1.4"/>
    </reaction>
</comment>
<dbReference type="Proteomes" id="UP000501690">
    <property type="component" value="Linkage Group LG2"/>
</dbReference>
<dbReference type="SUPFAM" id="SSF48619">
    <property type="entry name" value="Phospholipase A2, PLA2"/>
    <property type="match status" value="1"/>
</dbReference>
<organism evidence="15 16">
    <name type="scientific">Vigna unguiculata</name>
    <name type="common">Cowpea</name>
    <dbReference type="NCBI Taxonomy" id="3917"/>
    <lineage>
        <taxon>Eukaryota</taxon>
        <taxon>Viridiplantae</taxon>
        <taxon>Streptophyta</taxon>
        <taxon>Embryophyta</taxon>
        <taxon>Tracheophyta</taxon>
        <taxon>Spermatophyta</taxon>
        <taxon>Magnoliopsida</taxon>
        <taxon>eudicotyledons</taxon>
        <taxon>Gunneridae</taxon>
        <taxon>Pentapetalae</taxon>
        <taxon>rosids</taxon>
        <taxon>fabids</taxon>
        <taxon>Fabales</taxon>
        <taxon>Fabaceae</taxon>
        <taxon>Papilionoideae</taxon>
        <taxon>50 kb inversion clade</taxon>
        <taxon>NPAAA clade</taxon>
        <taxon>indigoferoid/millettioid clade</taxon>
        <taxon>Phaseoleae</taxon>
        <taxon>Vigna</taxon>
    </lineage>
</organism>
<dbReference type="EC" id="3.1.1.4" evidence="5"/>
<dbReference type="Gene3D" id="1.20.90.10">
    <property type="entry name" value="Phospholipase A2 domain"/>
    <property type="match status" value="1"/>
</dbReference>
<proteinExistence type="inferred from homology"/>
<keyword evidence="8 14" id="KW-0732">Signal</keyword>
<keyword evidence="11" id="KW-0442">Lipid degradation</keyword>
<comment type="subcellular location">
    <subcellularLocation>
        <location evidence="3">Secreted</location>
    </subcellularLocation>
</comment>
<dbReference type="Gramene" id="Vigun03g163500.1.v1.2">
    <property type="protein sequence ID" value="Vigun03g163500.1.v1.2"/>
    <property type="gene ID" value="Vigun03g163500.v1.2"/>
</dbReference>
<keyword evidence="12" id="KW-0443">Lipid metabolism</keyword>
<feature type="chain" id="PRO_5020037393" description="phospholipase A2" evidence="14">
    <location>
        <begin position="25"/>
        <end position="137"/>
    </location>
</feature>
<evidence type="ECO:0000256" key="2">
    <source>
        <dbReference type="ARBA" id="ARBA00001913"/>
    </source>
</evidence>
<evidence type="ECO:0000256" key="7">
    <source>
        <dbReference type="ARBA" id="ARBA00022723"/>
    </source>
</evidence>
<dbReference type="GO" id="GO:0016042">
    <property type="term" value="P:lipid catabolic process"/>
    <property type="evidence" value="ECO:0007669"/>
    <property type="project" value="UniProtKB-KW"/>
</dbReference>
<evidence type="ECO:0000256" key="5">
    <source>
        <dbReference type="ARBA" id="ARBA00013278"/>
    </source>
</evidence>
<evidence type="ECO:0000256" key="14">
    <source>
        <dbReference type="SAM" id="SignalP"/>
    </source>
</evidence>
<comment type="cofactor">
    <cofactor evidence="2">
        <name>Ca(2+)</name>
        <dbReference type="ChEBI" id="CHEBI:29108"/>
    </cofactor>
</comment>
<evidence type="ECO:0000256" key="4">
    <source>
        <dbReference type="ARBA" id="ARBA00007056"/>
    </source>
</evidence>
<name>A0A4D6L558_VIGUN</name>
<comment type="similarity">
    <text evidence="4">Belongs to the phospholipase A2 family.</text>
</comment>
<evidence type="ECO:0000256" key="8">
    <source>
        <dbReference type="ARBA" id="ARBA00022729"/>
    </source>
</evidence>
<dbReference type="FunFam" id="1.20.90.10:FF:000005">
    <property type="entry name" value="Secretory phospholipase A2"/>
    <property type="match status" value="1"/>
</dbReference>
<dbReference type="OrthoDB" id="566013at2759"/>
<dbReference type="InterPro" id="IPR036444">
    <property type="entry name" value="PLipase_A2_dom_sf"/>
</dbReference>
<protein>
    <recommendedName>
        <fullName evidence="5">phospholipase A2</fullName>
        <ecNumber evidence="5">3.1.1.4</ecNumber>
    </recommendedName>
</protein>
<keyword evidence="9" id="KW-0378">Hydrolase</keyword>
<evidence type="ECO:0000256" key="6">
    <source>
        <dbReference type="ARBA" id="ARBA00022525"/>
    </source>
</evidence>
<sequence length="137" mass="14638">MSRATAAFGILLCLLLGAAAHCSAQLNCSTTCIAEQCDTIAIRYGKYCGVGYTGCPGQKPCDGVDACCMAHDDCVDKFGMTHVKCHKKLKNCLIRELESGKVGFSKECPYSIAAPTMIRGMDLAILLSHLGEPAYDH</sequence>
<keyword evidence="6" id="KW-0964">Secreted</keyword>
<evidence type="ECO:0000256" key="10">
    <source>
        <dbReference type="ARBA" id="ARBA00022837"/>
    </source>
</evidence>